<dbReference type="InterPro" id="IPR003173">
    <property type="entry name" value="PC4_C"/>
</dbReference>
<dbReference type="Proteomes" id="UP000639338">
    <property type="component" value="Unassembled WGS sequence"/>
</dbReference>
<dbReference type="GO" id="GO:0003713">
    <property type="term" value="F:transcription coactivator activity"/>
    <property type="evidence" value="ECO:0007669"/>
    <property type="project" value="InterPro"/>
</dbReference>
<feature type="domain" description="Transcriptional coactivator p15 (PC4) C-terminal" evidence="8">
    <location>
        <begin position="122"/>
        <end position="162"/>
    </location>
</feature>
<dbReference type="GO" id="GO:0060261">
    <property type="term" value="P:positive regulation of transcription initiation by RNA polymerase II"/>
    <property type="evidence" value="ECO:0007669"/>
    <property type="project" value="InterPro"/>
</dbReference>
<keyword evidence="4" id="KW-0238">DNA-binding</keyword>
<feature type="compositionally biased region" description="Basic and acidic residues" evidence="7">
    <location>
        <begin position="61"/>
        <end position="70"/>
    </location>
</feature>
<dbReference type="SUPFAM" id="SSF54447">
    <property type="entry name" value="ssDNA-binding transcriptional regulator domain"/>
    <property type="match status" value="1"/>
</dbReference>
<evidence type="ECO:0000259" key="8">
    <source>
        <dbReference type="Pfam" id="PF02229"/>
    </source>
</evidence>
<protein>
    <recommendedName>
        <fullName evidence="8">Transcriptional coactivator p15 (PC4) C-terminal domain-containing protein</fullName>
    </recommendedName>
</protein>
<evidence type="ECO:0000256" key="6">
    <source>
        <dbReference type="ARBA" id="ARBA00023242"/>
    </source>
</evidence>
<dbReference type="Gene3D" id="2.30.31.10">
    <property type="entry name" value="Transcriptional Coactivator Pc4, Chain A"/>
    <property type="match status" value="1"/>
</dbReference>
<dbReference type="PANTHER" id="PTHR13215">
    <property type="entry name" value="RNA POLYMERASE II TRANSCRIPTIONAL COACTIVATOR"/>
    <property type="match status" value="1"/>
</dbReference>
<evidence type="ECO:0000256" key="5">
    <source>
        <dbReference type="ARBA" id="ARBA00023163"/>
    </source>
</evidence>
<feature type="compositionally biased region" description="Basic and acidic residues" evidence="7">
    <location>
        <begin position="90"/>
        <end position="103"/>
    </location>
</feature>
<evidence type="ECO:0000256" key="1">
    <source>
        <dbReference type="ARBA" id="ARBA00004123"/>
    </source>
</evidence>
<evidence type="ECO:0000313" key="10">
    <source>
        <dbReference type="Proteomes" id="UP000639338"/>
    </source>
</evidence>
<feature type="compositionally biased region" description="Low complexity" evidence="7">
    <location>
        <begin position="71"/>
        <end position="80"/>
    </location>
</feature>
<dbReference type="InterPro" id="IPR045125">
    <property type="entry name" value="Sub1/Tcp4-like"/>
</dbReference>
<gene>
    <name evidence="9" type="ORF">HCN44_004038</name>
</gene>
<keyword evidence="10" id="KW-1185">Reference proteome</keyword>
<evidence type="ECO:0000313" key="9">
    <source>
        <dbReference type="EMBL" id="KAF7994566.1"/>
    </source>
</evidence>
<keyword evidence="5" id="KW-0804">Transcription</keyword>
<keyword evidence="3" id="KW-0805">Transcription regulation</keyword>
<dbReference type="InterPro" id="IPR009044">
    <property type="entry name" value="ssDNA-bd_transcriptional_reg"/>
</dbReference>
<dbReference type="AlphaFoldDB" id="A0A834XYG4"/>
<comment type="similarity">
    <text evidence="2">Belongs to the transcriptional coactivator PC4 family.</text>
</comment>
<accession>A0A834XYG4</accession>
<dbReference type="Pfam" id="PF02229">
    <property type="entry name" value="PC4"/>
    <property type="match status" value="1"/>
</dbReference>
<dbReference type="GO" id="GO:0003677">
    <property type="term" value="F:DNA binding"/>
    <property type="evidence" value="ECO:0007669"/>
    <property type="project" value="UniProtKB-KW"/>
</dbReference>
<evidence type="ECO:0000256" key="7">
    <source>
        <dbReference type="SAM" id="MobiDB-lite"/>
    </source>
</evidence>
<name>A0A834XYG4_APHGI</name>
<feature type="region of interest" description="Disordered" evidence="7">
    <location>
        <begin position="61"/>
        <end position="122"/>
    </location>
</feature>
<sequence>MFIHLLQRLGSTISHCRPLTSTNSFVRVISSSSVRDSNRDKYEDIWANDFDSFLKMPKSKEIVSSDDDSKSGSSSSSSSEQEQKTKKRPRKEEKKSKSEDQSASKKKQSSSSKNDGDKDQSWELGNKKRVAITEFRGTNYVDIREMYLDKNTGDLKPGMKGILKKHSQFLFINKKKIKKKKPTNYHLIFRNITQLSSMGKAQGKR</sequence>
<keyword evidence="6" id="KW-0539">Nucleus</keyword>
<evidence type="ECO:0000256" key="2">
    <source>
        <dbReference type="ARBA" id="ARBA00009001"/>
    </source>
</evidence>
<reference evidence="9 10" key="1">
    <citation type="submission" date="2020-08" db="EMBL/GenBank/DDBJ databases">
        <title>Aphidius gifuensis genome sequencing and assembly.</title>
        <authorList>
            <person name="Du Z."/>
        </authorList>
    </citation>
    <scope>NUCLEOTIDE SEQUENCE [LARGE SCALE GENOMIC DNA]</scope>
    <source>
        <strain evidence="9">YNYX2018</strain>
        <tissue evidence="9">Adults</tissue>
    </source>
</reference>
<evidence type="ECO:0000256" key="3">
    <source>
        <dbReference type="ARBA" id="ARBA00023015"/>
    </source>
</evidence>
<comment type="caution">
    <text evidence="9">The sequence shown here is derived from an EMBL/GenBank/DDBJ whole genome shotgun (WGS) entry which is preliminary data.</text>
</comment>
<dbReference type="EMBL" id="JACMRX010000002">
    <property type="protein sequence ID" value="KAF7994566.1"/>
    <property type="molecule type" value="Genomic_DNA"/>
</dbReference>
<comment type="subcellular location">
    <subcellularLocation>
        <location evidence="1">Nucleus</location>
    </subcellularLocation>
</comment>
<proteinExistence type="inferred from homology"/>
<dbReference type="OrthoDB" id="2505440at2759"/>
<dbReference type="GO" id="GO:0005634">
    <property type="term" value="C:nucleus"/>
    <property type="evidence" value="ECO:0007669"/>
    <property type="project" value="UniProtKB-SubCell"/>
</dbReference>
<organism evidence="9 10">
    <name type="scientific">Aphidius gifuensis</name>
    <name type="common">Parasitoid wasp</name>
    <dbReference type="NCBI Taxonomy" id="684658"/>
    <lineage>
        <taxon>Eukaryota</taxon>
        <taxon>Metazoa</taxon>
        <taxon>Ecdysozoa</taxon>
        <taxon>Arthropoda</taxon>
        <taxon>Hexapoda</taxon>
        <taxon>Insecta</taxon>
        <taxon>Pterygota</taxon>
        <taxon>Neoptera</taxon>
        <taxon>Endopterygota</taxon>
        <taxon>Hymenoptera</taxon>
        <taxon>Apocrita</taxon>
        <taxon>Ichneumonoidea</taxon>
        <taxon>Braconidae</taxon>
        <taxon>Aphidiinae</taxon>
        <taxon>Aphidius</taxon>
    </lineage>
</organism>
<evidence type="ECO:0000256" key="4">
    <source>
        <dbReference type="ARBA" id="ARBA00023125"/>
    </source>
</evidence>